<dbReference type="Proteomes" id="UP001177021">
    <property type="component" value="Unassembled WGS sequence"/>
</dbReference>
<name>A0ACB0KI40_TRIPR</name>
<comment type="caution">
    <text evidence="1">The sequence shown here is derived from an EMBL/GenBank/DDBJ whole genome shotgun (WGS) entry which is preliminary data.</text>
</comment>
<proteinExistence type="predicted"/>
<accession>A0ACB0KI40</accession>
<keyword evidence="2" id="KW-1185">Reference proteome</keyword>
<evidence type="ECO:0000313" key="1">
    <source>
        <dbReference type="EMBL" id="CAJ2656019.1"/>
    </source>
</evidence>
<dbReference type="EMBL" id="CASHSV030000206">
    <property type="protein sequence ID" value="CAJ2656019.1"/>
    <property type="molecule type" value="Genomic_DNA"/>
</dbReference>
<sequence length="162" mass="18518">MASATDVVGSNLHRAAVLTLVLSVAIGKDLEEARVTAANKIRLWNKGVDSESFNPRYKLHEMRLRLSSGEPDNPLVVHVGHLGVEKSLNFLKLKPLLHDELIETMGKAAHIEMEKYDWREATKAIHNQNYNTAIWFWRKKKAQLLLPFQWLTKHIFTSPEVV</sequence>
<evidence type="ECO:0000313" key="2">
    <source>
        <dbReference type="Proteomes" id="UP001177021"/>
    </source>
</evidence>
<reference evidence="1" key="1">
    <citation type="submission" date="2023-10" db="EMBL/GenBank/DDBJ databases">
        <authorList>
            <person name="Rodriguez Cubillos JULIANA M."/>
            <person name="De Vega J."/>
        </authorList>
    </citation>
    <scope>NUCLEOTIDE SEQUENCE</scope>
</reference>
<organism evidence="1 2">
    <name type="scientific">Trifolium pratense</name>
    <name type="common">Red clover</name>
    <dbReference type="NCBI Taxonomy" id="57577"/>
    <lineage>
        <taxon>Eukaryota</taxon>
        <taxon>Viridiplantae</taxon>
        <taxon>Streptophyta</taxon>
        <taxon>Embryophyta</taxon>
        <taxon>Tracheophyta</taxon>
        <taxon>Spermatophyta</taxon>
        <taxon>Magnoliopsida</taxon>
        <taxon>eudicotyledons</taxon>
        <taxon>Gunneridae</taxon>
        <taxon>Pentapetalae</taxon>
        <taxon>rosids</taxon>
        <taxon>fabids</taxon>
        <taxon>Fabales</taxon>
        <taxon>Fabaceae</taxon>
        <taxon>Papilionoideae</taxon>
        <taxon>50 kb inversion clade</taxon>
        <taxon>NPAAA clade</taxon>
        <taxon>Hologalegina</taxon>
        <taxon>IRL clade</taxon>
        <taxon>Trifolieae</taxon>
        <taxon>Trifolium</taxon>
    </lineage>
</organism>
<gene>
    <name evidence="1" type="ORF">MILVUS5_LOCUS22854</name>
</gene>
<protein>
    <submittedName>
        <fullName evidence="1">Uncharacterized protein</fullName>
    </submittedName>
</protein>